<proteinExistence type="inferred from homology"/>
<dbReference type="Pfam" id="PF09084">
    <property type="entry name" value="NMT1"/>
    <property type="match status" value="1"/>
</dbReference>
<evidence type="ECO:0000256" key="3">
    <source>
        <dbReference type="ARBA" id="ARBA00022729"/>
    </source>
</evidence>
<evidence type="ECO:0000256" key="4">
    <source>
        <dbReference type="SAM" id="SignalP"/>
    </source>
</evidence>
<gene>
    <name evidence="6" type="ORF">IAB02_05400</name>
</gene>
<sequence>MKKLLVCLLVLALFSGAALAETVTITYVTAPLNVPSIIEREYGLFNEALAPLGDEIAYSELTTGPEQTQALASGDIQFLYAVGSTSVILSAANGADIQIISMYSRSPEAFCLFGKDDSIQSPEDLRGKVVCGPTGTILHELLVAYLNTADMTLEDIQFVDMTIPNAMAALVGGSCDAALIAGANAYQLEKDGYPIVTTGEGLVDATICVASSGAYLEEHPEVAEAFLQGQAAVLERMDADWDACLEVVAQALDMDLDATREMAAMYDFSMEIRESDIQAMERTAQFMLDQGMIEQEVDIQSLLWEA</sequence>
<evidence type="ECO:0000313" key="7">
    <source>
        <dbReference type="Proteomes" id="UP000824072"/>
    </source>
</evidence>
<organism evidence="6 7">
    <name type="scientific">Candidatus Pullichristensenella excrementigallinarum</name>
    <dbReference type="NCBI Taxonomy" id="2840907"/>
    <lineage>
        <taxon>Bacteria</taxon>
        <taxon>Bacillati</taxon>
        <taxon>Bacillota</taxon>
        <taxon>Clostridia</taxon>
        <taxon>Candidatus Pullichristensenella</taxon>
    </lineage>
</organism>
<feature type="domain" description="SsuA/THI5-like" evidence="5">
    <location>
        <begin position="65"/>
        <end position="228"/>
    </location>
</feature>
<comment type="caution">
    <text evidence="6">The sequence shown here is derived from an EMBL/GenBank/DDBJ whole genome shotgun (WGS) entry which is preliminary data.</text>
</comment>
<name>A0A9D1IAU7_9FIRM</name>
<evidence type="ECO:0000256" key="2">
    <source>
        <dbReference type="ARBA" id="ARBA00010742"/>
    </source>
</evidence>
<feature type="chain" id="PRO_5039479092" evidence="4">
    <location>
        <begin position="21"/>
        <end position="306"/>
    </location>
</feature>
<dbReference type="InterPro" id="IPR015168">
    <property type="entry name" value="SsuA/THI5"/>
</dbReference>
<keyword evidence="3 4" id="KW-0732">Signal</keyword>
<reference evidence="6" key="1">
    <citation type="submission" date="2020-10" db="EMBL/GenBank/DDBJ databases">
        <authorList>
            <person name="Gilroy R."/>
        </authorList>
    </citation>
    <scope>NUCLEOTIDE SEQUENCE</scope>
    <source>
        <strain evidence="6">ChiHcec3-11533</strain>
    </source>
</reference>
<dbReference type="PANTHER" id="PTHR30024">
    <property type="entry name" value="ALIPHATIC SULFONATES-BINDING PROTEIN-RELATED"/>
    <property type="match status" value="1"/>
</dbReference>
<evidence type="ECO:0000259" key="5">
    <source>
        <dbReference type="Pfam" id="PF09084"/>
    </source>
</evidence>
<evidence type="ECO:0000313" key="6">
    <source>
        <dbReference type="EMBL" id="HIU33980.1"/>
    </source>
</evidence>
<evidence type="ECO:0000256" key="1">
    <source>
        <dbReference type="ARBA" id="ARBA00004418"/>
    </source>
</evidence>
<feature type="signal peptide" evidence="4">
    <location>
        <begin position="1"/>
        <end position="20"/>
    </location>
</feature>
<dbReference type="Proteomes" id="UP000824072">
    <property type="component" value="Unassembled WGS sequence"/>
</dbReference>
<dbReference type="CDD" id="cd01008">
    <property type="entry name" value="PBP2_NrtA_SsuA_CpmA_like"/>
    <property type="match status" value="1"/>
</dbReference>
<dbReference type="PANTHER" id="PTHR30024:SF47">
    <property type="entry name" value="TAURINE-BINDING PERIPLASMIC PROTEIN"/>
    <property type="match status" value="1"/>
</dbReference>
<dbReference type="EMBL" id="DVMU01000119">
    <property type="protein sequence ID" value="HIU33980.1"/>
    <property type="molecule type" value="Genomic_DNA"/>
</dbReference>
<dbReference type="SUPFAM" id="SSF53850">
    <property type="entry name" value="Periplasmic binding protein-like II"/>
    <property type="match status" value="1"/>
</dbReference>
<protein>
    <submittedName>
        <fullName evidence="6">NrtA/SsuA/CpmA family ABC transporter substrate-binding protein</fullName>
    </submittedName>
</protein>
<dbReference type="AlphaFoldDB" id="A0A9D1IAU7"/>
<comment type="subcellular location">
    <subcellularLocation>
        <location evidence="1">Periplasm</location>
    </subcellularLocation>
</comment>
<comment type="similarity">
    <text evidence="2">Belongs to the bacterial solute-binding protein SsuA/TauA family.</text>
</comment>
<accession>A0A9D1IAU7</accession>
<dbReference type="GO" id="GO:0042597">
    <property type="term" value="C:periplasmic space"/>
    <property type="evidence" value="ECO:0007669"/>
    <property type="project" value="UniProtKB-SubCell"/>
</dbReference>
<reference evidence="6" key="2">
    <citation type="journal article" date="2021" name="PeerJ">
        <title>Extensive microbial diversity within the chicken gut microbiome revealed by metagenomics and culture.</title>
        <authorList>
            <person name="Gilroy R."/>
            <person name="Ravi A."/>
            <person name="Getino M."/>
            <person name="Pursley I."/>
            <person name="Horton D.L."/>
            <person name="Alikhan N.F."/>
            <person name="Baker D."/>
            <person name="Gharbi K."/>
            <person name="Hall N."/>
            <person name="Watson M."/>
            <person name="Adriaenssens E.M."/>
            <person name="Foster-Nyarko E."/>
            <person name="Jarju S."/>
            <person name="Secka A."/>
            <person name="Antonio M."/>
            <person name="Oren A."/>
            <person name="Chaudhuri R.R."/>
            <person name="La Ragione R."/>
            <person name="Hildebrand F."/>
            <person name="Pallen M.J."/>
        </authorList>
    </citation>
    <scope>NUCLEOTIDE SEQUENCE</scope>
    <source>
        <strain evidence="6">ChiHcec3-11533</strain>
    </source>
</reference>
<dbReference type="Gene3D" id="3.40.190.10">
    <property type="entry name" value="Periplasmic binding protein-like II"/>
    <property type="match status" value="2"/>
</dbReference>